<dbReference type="RefSeq" id="WP_182513792.1">
    <property type="nucleotide sequence ID" value="NZ_JACJIQ010000014.1"/>
</dbReference>
<evidence type="ECO:0000256" key="6">
    <source>
        <dbReference type="PIRSR" id="PIRSR606710-2"/>
    </source>
</evidence>
<keyword evidence="10" id="KW-1185">Reference proteome</keyword>
<dbReference type="SUPFAM" id="SSF75005">
    <property type="entry name" value="Arabinanase/levansucrase/invertase"/>
    <property type="match status" value="1"/>
</dbReference>
<dbReference type="CDD" id="cd18820">
    <property type="entry name" value="GH43_LbAraf43-like"/>
    <property type="match status" value="1"/>
</dbReference>
<proteinExistence type="inferred from homology"/>
<dbReference type="EMBL" id="JACJIQ010000014">
    <property type="protein sequence ID" value="MBA9078643.1"/>
    <property type="molecule type" value="Genomic_DNA"/>
</dbReference>
<dbReference type="InterPro" id="IPR023296">
    <property type="entry name" value="Glyco_hydro_beta-prop_sf"/>
</dbReference>
<protein>
    <submittedName>
        <fullName evidence="9">GH43 family beta-xylosidase</fullName>
    </submittedName>
</protein>
<evidence type="ECO:0000313" key="10">
    <source>
        <dbReference type="Proteomes" id="UP000563094"/>
    </source>
</evidence>
<keyword evidence="3 7" id="KW-0378">Hydrolase</keyword>
<accession>A0A839GLE7</accession>
<evidence type="ECO:0000256" key="3">
    <source>
        <dbReference type="ARBA" id="ARBA00022801"/>
    </source>
</evidence>
<comment type="similarity">
    <text evidence="1 7">Belongs to the glycosyl hydrolase 43 family.</text>
</comment>
<evidence type="ECO:0000256" key="7">
    <source>
        <dbReference type="RuleBase" id="RU361187"/>
    </source>
</evidence>
<evidence type="ECO:0000256" key="2">
    <source>
        <dbReference type="ARBA" id="ARBA00022729"/>
    </source>
</evidence>
<evidence type="ECO:0000256" key="4">
    <source>
        <dbReference type="ARBA" id="ARBA00023295"/>
    </source>
</evidence>
<reference evidence="9 10" key="1">
    <citation type="submission" date="2020-08" db="EMBL/GenBank/DDBJ databases">
        <title>Genomic Encyclopedia of Type Strains, Phase IV (KMG-IV): sequencing the most valuable type-strain genomes for metagenomic binning, comparative biology and taxonomic classification.</title>
        <authorList>
            <person name="Goeker M."/>
        </authorList>
    </citation>
    <scope>NUCLEOTIDE SEQUENCE [LARGE SCALE GENOMIC DNA]</scope>
    <source>
        <strain evidence="9 10">DSM 29854</strain>
    </source>
</reference>
<evidence type="ECO:0000256" key="5">
    <source>
        <dbReference type="PIRSR" id="PIRSR606710-1"/>
    </source>
</evidence>
<feature type="region of interest" description="Disordered" evidence="8">
    <location>
        <begin position="343"/>
        <end position="366"/>
    </location>
</feature>
<name>A0A839GLE7_9BACT</name>
<feature type="compositionally biased region" description="Basic and acidic residues" evidence="8">
    <location>
        <begin position="357"/>
        <end position="366"/>
    </location>
</feature>
<comment type="caution">
    <text evidence="9">The sequence shown here is derived from an EMBL/GenBank/DDBJ whole genome shotgun (WGS) entry which is preliminary data.</text>
</comment>
<dbReference type="AlphaFoldDB" id="A0A839GLE7"/>
<dbReference type="PANTHER" id="PTHR43817">
    <property type="entry name" value="GLYCOSYL HYDROLASE"/>
    <property type="match status" value="1"/>
</dbReference>
<keyword evidence="2" id="KW-0732">Signal</keyword>
<evidence type="ECO:0000256" key="1">
    <source>
        <dbReference type="ARBA" id="ARBA00009865"/>
    </source>
</evidence>
<dbReference type="Pfam" id="PF04616">
    <property type="entry name" value="Glyco_hydro_43"/>
    <property type="match status" value="1"/>
</dbReference>
<dbReference type="GO" id="GO:0004553">
    <property type="term" value="F:hydrolase activity, hydrolyzing O-glycosyl compounds"/>
    <property type="evidence" value="ECO:0007669"/>
    <property type="project" value="InterPro"/>
</dbReference>
<dbReference type="PROSITE" id="PS51257">
    <property type="entry name" value="PROKAR_LIPOPROTEIN"/>
    <property type="match status" value="1"/>
</dbReference>
<organism evidence="9 10">
    <name type="scientific">Rufibacter quisquiliarum</name>
    <dbReference type="NCBI Taxonomy" id="1549639"/>
    <lineage>
        <taxon>Bacteria</taxon>
        <taxon>Pseudomonadati</taxon>
        <taxon>Bacteroidota</taxon>
        <taxon>Cytophagia</taxon>
        <taxon>Cytophagales</taxon>
        <taxon>Hymenobacteraceae</taxon>
        <taxon>Rufibacter</taxon>
    </lineage>
</organism>
<dbReference type="InterPro" id="IPR006710">
    <property type="entry name" value="Glyco_hydro_43"/>
</dbReference>
<keyword evidence="4 7" id="KW-0326">Glycosidase</keyword>
<evidence type="ECO:0000256" key="8">
    <source>
        <dbReference type="SAM" id="MobiDB-lite"/>
    </source>
</evidence>
<dbReference type="Proteomes" id="UP000563094">
    <property type="component" value="Unassembled WGS sequence"/>
</dbReference>
<dbReference type="Gene3D" id="2.115.10.20">
    <property type="entry name" value="Glycosyl hydrolase domain, family 43"/>
    <property type="match status" value="1"/>
</dbReference>
<feature type="site" description="Important for catalytic activity, responsible for pKa modulation of the active site Glu and correct orientation of both the proton donor and substrate" evidence="6">
    <location>
        <position position="168"/>
    </location>
</feature>
<dbReference type="PANTHER" id="PTHR43817:SF1">
    <property type="entry name" value="HYDROLASE, FAMILY 43, PUTATIVE (AFU_ORTHOLOGUE AFUA_3G01660)-RELATED"/>
    <property type="match status" value="1"/>
</dbReference>
<feature type="active site" description="Proton acceptor" evidence="5">
    <location>
        <position position="49"/>
    </location>
</feature>
<dbReference type="GO" id="GO:0005975">
    <property type="term" value="P:carbohydrate metabolic process"/>
    <property type="evidence" value="ECO:0007669"/>
    <property type="project" value="InterPro"/>
</dbReference>
<evidence type="ECO:0000313" key="9">
    <source>
        <dbReference type="EMBL" id="MBA9078643.1"/>
    </source>
</evidence>
<feature type="active site" description="Proton donor" evidence="5">
    <location>
        <position position="233"/>
    </location>
</feature>
<sequence>MPLKLSQVYYLLFLLGGALFGCTPRSVTSVSTTQTTEGYFTNPIAKGADPWIIKKDGFYYSCGAGKGGIYVAKSDKLTQVGERKTVWKAPEEGWNAYSVWAPELHFLNGKWYIYYAAAKAPGKPFIHQRSGVLESVGQDPFGPYRDKGMLYTGDSLQYTGSEPVWAIDVTILPLNGSLYAVWSGWQKNAKTDATRQHLYMARMNNPWTIGSNRVKISSPEESWETGGPLDLQEGPQILKKNKKVFIIYSTRESWLKEYRLGQLSLADSTLNPLEPKNWVKTGPVFQGTDQVFGVGHPSFTTSADGTEDWIIYHAKISTQPGWARDIRLQKFTWDKKGNPVFGTPIPAGTPVKLPAGEGRKVHSCQD</sequence>
<gene>
    <name evidence="9" type="ORF">FHS90_003373</name>
</gene>